<keyword evidence="2" id="KW-1185">Reference proteome</keyword>
<protein>
    <submittedName>
        <fullName evidence="1">Genomic scaffold, ProqFM164S01</fullName>
    </submittedName>
</protein>
<sequence length="92" mass="10178">MIQVRPDHFISPLAYLEVGPNGKKFTAPSGIIQSLRCRYKSSPEIIYVVDDDVEDIFGHILQYLHSGDYSVLIPAADSSSHAACEDEIEIAI</sequence>
<dbReference type="Proteomes" id="UP000030686">
    <property type="component" value="Unassembled WGS sequence"/>
</dbReference>
<evidence type="ECO:0000313" key="1">
    <source>
        <dbReference type="EMBL" id="CDM27561.1"/>
    </source>
</evidence>
<name>W6PUV1_PENRF</name>
<proteinExistence type="predicted"/>
<dbReference type="AlphaFoldDB" id="W6PUV1"/>
<accession>W6PUV1</accession>
<evidence type="ECO:0000313" key="2">
    <source>
        <dbReference type="Proteomes" id="UP000030686"/>
    </source>
</evidence>
<dbReference type="EMBL" id="HG792015">
    <property type="protein sequence ID" value="CDM27561.1"/>
    <property type="molecule type" value="Genomic_DNA"/>
</dbReference>
<dbReference type="OrthoDB" id="10414705at2759"/>
<reference evidence="1" key="1">
    <citation type="journal article" date="2014" name="Nat. Commun.">
        <title>Multiple recent horizontal transfers of a large genomic region in cheese making fungi.</title>
        <authorList>
            <person name="Cheeseman K."/>
            <person name="Ropars J."/>
            <person name="Renault P."/>
            <person name="Dupont J."/>
            <person name="Gouzy J."/>
            <person name="Branca A."/>
            <person name="Abraham A.L."/>
            <person name="Ceppi M."/>
            <person name="Conseiller E."/>
            <person name="Debuchy R."/>
            <person name="Malagnac F."/>
            <person name="Goarin A."/>
            <person name="Silar P."/>
            <person name="Lacoste S."/>
            <person name="Sallet E."/>
            <person name="Bensimon A."/>
            <person name="Giraud T."/>
            <person name="Brygoo Y."/>
        </authorList>
    </citation>
    <scope>NUCLEOTIDE SEQUENCE [LARGE SCALE GENOMIC DNA]</scope>
    <source>
        <strain evidence="1">FM164</strain>
    </source>
</reference>
<dbReference type="STRING" id="1365484.W6PUV1"/>
<gene>
    <name evidence="1" type="ORF">PROQFM164_S01g001372</name>
</gene>
<organism evidence="1 2">
    <name type="scientific">Penicillium roqueforti (strain FM164)</name>
    <dbReference type="NCBI Taxonomy" id="1365484"/>
    <lineage>
        <taxon>Eukaryota</taxon>
        <taxon>Fungi</taxon>
        <taxon>Dikarya</taxon>
        <taxon>Ascomycota</taxon>
        <taxon>Pezizomycotina</taxon>
        <taxon>Eurotiomycetes</taxon>
        <taxon>Eurotiomycetidae</taxon>
        <taxon>Eurotiales</taxon>
        <taxon>Aspergillaceae</taxon>
        <taxon>Penicillium</taxon>
    </lineage>
</organism>